<gene>
    <name evidence="1" type="ORF">NLG97_g5479</name>
</gene>
<sequence>MSFRYQNQTETETQSAAFPPSPPCDCNAEYRTTPTPEGAFDIQNLNRPDVWLIAALLLAVGFLLWRWFGHRRACKELSSNASGNNSVEEGRAPSQHRPLGASNATSHPPTYIPPDSVNVNPLCQNARPLPTTERSEMGCTPPAGQRRRQFMFELPAEPVPANTYTAAAQHCL</sequence>
<dbReference type="Proteomes" id="UP001148737">
    <property type="component" value="Unassembled WGS sequence"/>
</dbReference>
<protein>
    <submittedName>
        <fullName evidence="1">Uncharacterized protein</fullName>
    </submittedName>
</protein>
<proteinExistence type="predicted"/>
<keyword evidence="2" id="KW-1185">Reference proteome</keyword>
<reference evidence="1" key="1">
    <citation type="submission" date="2022-07" db="EMBL/GenBank/DDBJ databases">
        <title>Genome Sequence of Lecanicillium saksenae.</title>
        <authorList>
            <person name="Buettner E."/>
        </authorList>
    </citation>
    <scope>NUCLEOTIDE SEQUENCE</scope>
    <source>
        <strain evidence="1">VT-O1</strain>
    </source>
</reference>
<evidence type="ECO:0000313" key="2">
    <source>
        <dbReference type="Proteomes" id="UP001148737"/>
    </source>
</evidence>
<comment type="caution">
    <text evidence="1">The sequence shown here is derived from an EMBL/GenBank/DDBJ whole genome shotgun (WGS) entry which is preliminary data.</text>
</comment>
<name>A0ACC1QUX3_9HYPO</name>
<evidence type="ECO:0000313" key="1">
    <source>
        <dbReference type="EMBL" id="KAJ3492063.1"/>
    </source>
</evidence>
<organism evidence="1 2">
    <name type="scientific">Lecanicillium saksenae</name>
    <dbReference type="NCBI Taxonomy" id="468837"/>
    <lineage>
        <taxon>Eukaryota</taxon>
        <taxon>Fungi</taxon>
        <taxon>Dikarya</taxon>
        <taxon>Ascomycota</taxon>
        <taxon>Pezizomycotina</taxon>
        <taxon>Sordariomycetes</taxon>
        <taxon>Hypocreomycetidae</taxon>
        <taxon>Hypocreales</taxon>
        <taxon>Cordycipitaceae</taxon>
        <taxon>Lecanicillium</taxon>
    </lineage>
</organism>
<accession>A0ACC1QUX3</accession>
<dbReference type="EMBL" id="JANAKD010000619">
    <property type="protein sequence ID" value="KAJ3492063.1"/>
    <property type="molecule type" value="Genomic_DNA"/>
</dbReference>